<dbReference type="OrthoDB" id="1858881at2759"/>
<reference evidence="7" key="5">
    <citation type="journal article" date="2018" name="Nat. Plants">
        <title>Whole-genome landscape of Medicago truncatula symbiotic genes.</title>
        <authorList>
            <person name="Pecrix Y."/>
            <person name="Staton S.E."/>
            <person name="Sallet E."/>
            <person name="Lelandais-Briere C."/>
            <person name="Moreau S."/>
            <person name="Carrere S."/>
            <person name="Blein T."/>
            <person name="Jardinaud M.F."/>
            <person name="Latrasse D."/>
            <person name="Zouine M."/>
            <person name="Zahm M."/>
            <person name="Kreplak J."/>
            <person name="Mayjonade B."/>
            <person name="Satge C."/>
            <person name="Perez M."/>
            <person name="Cauet S."/>
            <person name="Marande W."/>
            <person name="Chantry-Darmon C."/>
            <person name="Lopez-Roques C."/>
            <person name="Bouchez O."/>
            <person name="Berard A."/>
            <person name="Debelle F."/>
            <person name="Munos S."/>
            <person name="Bendahmane A."/>
            <person name="Berges H."/>
            <person name="Niebel A."/>
            <person name="Buitink J."/>
            <person name="Frugier F."/>
            <person name="Benhamed M."/>
            <person name="Crespi M."/>
            <person name="Gouzy J."/>
            <person name="Gamas P."/>
        </authorList>
    </citation>
    <scope>NUCLEOTIDE SEQUENCE [LARGE SCALE GENOMIC DNA]</scope>
    <source>
        <strain evidence="7">cv. Jemalong A17</strain>
    </source>
</reference>
<reference evidence="3 6" key="1">
    <citation type="journal article" date="2011" name="Nature">
        <title>The Medicago genome provides insight into the evolution of rhizobial symbioses.</title>
        <authorList>
            <person name="Young N.D."/>
            <person name="Debelle F."/>
            <person name="Oldroyd G.E."/>
            <person name="Geurts R."/>
            <person name="Cannon S.B."/>
            <person name="Udvardi M.K."/>
            <person name="Benedito V.A."/>
            <person name="Mayer K.F."/>
            <person name="Gouzy J."/>
            <person name="Schoof H."/>
            <person name="Van de Peer Y."/>
            <person name="Proost S."/>
            <person name="Cook D.R."/>
            <person name="Meyers B.C."/>
            <person name="Spannagl M."/>
            <person name="Cheung F."/>
            <person name="De Mita S."/>
            <person name="Krishnakumar V."/>
            <person name="Gundlach H."/>
            <person name="Zhou S."/>
            <person name="Mudge J."/>
            <person name="Bharti A.K."/>
            <person name="Murray J.D."/>
            <person name="Naoumkina M.A."/>
            <person name="Rosen B."/>
            <person name="Silverstein K.A."/>
            <person name="Tang H."/>
            <person name="Rombauts S."/>
            <person name="Zhao P.X."/>
            <person name="Zhou P."/>
            <person name="Barbe V."/>
            <person name="Bardou P."/>
            <person name="Bechner M."/>
            <person name="Bellec A."/>
            <person name="Berger A."/>
            <person name="Berges H."/>
            <person name="Bidwell S."/>
            <person name="Bisseling T."/>
            <person name="Choisne N."/>
            <person name="Couloux A."/>
            <person name="Denny R."/>
            <person name="Deshpande S."/>
            <person name="Dai X."/>
            <person name="Doyle J.J."/>
            <person name="Dudez A.M."/>
            <person name="Farmer A.D."/>
            <person name="Fouteau S."/>
            <person name="Franken C."/>
            <person name="Gibelin C."/>
            <person name="Gish J."/>
            <person name="Goldstein S."/>
            <person name="Gonzalez A.J."/>
            <person name="Green P.J."/>
            <person name="Hallab A."/>
            <person name="Hartog M."/>
            <person name="Hua A."/>
            <person name="Humphray S.J."/>
            <person name="Jeong D.H."/>
            <person name="Jing Y."/>
            <person name="Jocker A."/>
            <person name="Kenton S.M."/>
            <person name="Kim D.J."/>
            <person name="Klee K."/>
            <person name="Lai H."/>
            <person name="Lang C."/>
            <person name="Lin S."/>
            <person name="Macmil S.L."/>
            <person name="Magdelenat G."/>
            <person name="Matthews L."/>
            <person name="McCorrison J."/>
            <person name="Monaghan E.L."/>
            <person name="Mun J.H."/>
            <person name="Najar F.Z."/>
            <person name="Nicholson C."/>
            <person name="Noirot C."/>
            <person name="O'Bleness M."/>
            <person name="Paule C.R."/>
            <person name="Poulain J."/>
            <person name="Prion F."/>
            <person name="Qin B."/>
            <person name="Qu C."/>
            <person name="Retzel E.F."/>
            <person name="Riddle C."/>
            <person name="Sallet E."/>
            <person name="Samain S."/>
            <person name="Samson N."/>
            <person name="Sanders I."/>
            <person name="Saurat O."/>
            <person name="Scarpelli C."/>
            <person name="Schiex T."/>
            <person name="Segurens B."/>
            <person name="Severin A.J."/>
            <person name="Sherrier D.J."/>
            <person name="Shi R."/>
            <person name="Sims S."/>
            <person name="Singer S.R."/>
            <person name="Sinharoy S."/>
            <person name="Sterck L."/>
            <person name="Viollet A."/>
            <person name="Wang B.B."/>
            <person name="Wang K."/>
            <person name="Wang M."/>
            <person name="Wang X."/>
            <person name="Warfsmann J."/>
            <person name="Weissenbach J."/>
            <person name="White D.D."/>
            <person name="White J.D."/>
            <person name="Wiley G.B."/>
            <person name="Wincker P."/>
            <person name="Xing Y."/>
            <person name="Yang L."/>
            <person name="Yao Z."/>
            <person name="Ying F."/>
            <person name="Zhai J."/>
            <person name="Zhou L."/>
            <person name="Zuber A."/>
            <person name="Denarie J."/>
            <person name="Dixon R.A."/>
            <person name="May G.D."/>
            <person name="Schwartz D.C."/>
            <person name="Rogers J."/>
            <person name="Quetier F."/>
            <person name="Town C.D."/>
            <person name="Roe B.A."/>
        </authorList>
    </citation>
    <scope>NUCLEOTIDE SEQUENCE [LARGE SCALE GENOMIC DNA]</scope>
    <source>
        <strain evidence="3">A17</strain>
        <strain evidence="5 6">cv. Jemalong A17</strain>
    </source>
</reference>
<dbReference type="Gramene" id="rna950">
    <property type="protein sequence ID" value="RHN77487.1"/>
    <property type="gene ID" value="gene950"/>
</dbReference>
<protein>
    <submittedName>
        <fullName evidence="2 5">Uncharacterized protein</fullName>
    </submittedName>
</protein>
<dbReference type="PANTHER" id="PTHR33872">
    <property type="entry name" value="DNA POLYMERASE EPSILON CATALYTIC SUBUNIT A"/>
    <property type="match status" value="1"/>
</dbReference>
<proteinExistence type="evidence at transcript level"/>
<accession>I3SQ79</accession>
<reference evidence="3 6" key="3">
    <citation type="journal article" date="2014" name="BMC Genomics">
        <title>An improved genome release (version Mt4.0) for the model legume Medicago truncatula.</title>
        <authorList>
            <person name="Tang H."/>
            <person name="Krishnakumar V."/>
            <person name="Bidwell S."/>
            <person name="Rosen B."/>
            <person name="Chan A."/>
            <person name="Zhou S."/>
            <person name="Gentzbittel L."/>
            <person name="Childs K.L."/>
            <person name="Yandell M."/>
            <person name="Gundlach H."/>
            <person name="Mayer K.F."/>
            <person name="Schwartz D.C."/>
            <person name="Town C.D."/>
        </authorList>
    </citation>
    <scope>GENOME REANNOTATION</scope>
    <source>
        <strain evidence="3">A17</strain>
        <strain evidence="5 6">cv. Jemalong A17</strain>
    </source>
</reference>
<reference evidence="2" key="2">
    <citation type="submission" date="2012-05" db="EMBL/GenBank/DDBJ databases">
        <authorList>
            <person name="Krishnakumar V."/>
            <person name="Cheung F."/>
            <person name="Xiao Y."/>
            <person name="Chan A."/>
            <person name="Moskal W.A."/>
            <person name="Town C.D."/>
        </authorList>
    </citation>
    <scope>NUCLEOTIDE SEQUENCE</scope>
</reference>
<evidence type="ECO:0000313" key="4">
    <source>
        <dbReference type="EMBL" id="RHN77487.1"/>
    </source>
</evidence>
<gene>
    <name evidence="5" type="primary">25482161</name>
    <name evidence="3" type="ordered locus">MTR_1g022395</name>
    <name evidence="4" type="ORF">MtrunA17_Chr1g0155341</name>
</gene>
<dbReference type="EMBL" id="BT142627">
    <property type="protein sequence ID" value="AFK42421.1"/>
    <property type="molecule type" value="mRNA"/>
</dbReference>
<keyword evidence="6" id="KW-1185">Reference proteome</keyword>
<evidence type="ECO:0000313" key="7">
    <source>
        <dbReference type="Proteomes" id="UP000265566"/>
    </source>
</evidence>
<dbReference type="HOGENOM" id="CLU_114297_0_0_1"/>
<dbReference type="Proteomes" id="UP000002051">
    <property type="component" value="Unassembled WGS sequence"/>
</dbReference>
<dbReference type="STRING" id="3880.I3SQ79"/>
<dbReference type="EnsemblPlants" id="KEH40166">
    <property type="protein sequence ID" value="KEH40166"/>
    <property type="gene ID" value="MTR_1g022395"/>
</dbReference>
<evidence type="ECO:0000313" key="2">
    <source>
        <dbReference type="EMBL" id="AFK42421.1"/>
    </source>
</evidence>
<evidence type="ECO:0000313" key="6">
    <source>
        <dbReference type="Proteomes" id="UP000002051"/>
    </source>
</evidence>
<reference evidence="4" key="6">
    <citation type="journal article" date="2018" name="Nat. Plants">
        <title>Whole-genome landscape of Medicago truncatula symbiotic genes.</title>
        <authorList>
            <person name="Pecrix Y."/>
            <person name="Gamas P."/>
            <person name="Carrere S."/>
        </authorList>
    </citation>
    <scope>NUCLEOTIDE SEQUENCE</scope>
    <source>
        <tissue evidence="4">Leaves</tissue>
    </source>
</reference>
<organism evidence="2">
    <name type="scientific">Medicago truncatula</name>
    <name type="common">Barrel medic</name>
    <name type="synonym">Medicago tribuloides</name>
    <dbReference type="NCBI Taxonomy" id="3880"/>
    <lineage>
        <taxon>Eukaryota</taxon>
        <taxon>Viridiplantae</taxon>
        <taxon>Streptophyta</taxon>
        <taxon>Embryophyta</taxon>
        <taxon>Tracheophyta</taxon>
        <taxon>Spermatophyta</taxon>
        <taxon>Magnoliopsida</taxon>
        <taxon>eudicotyledons</taxon>
        <taxon>Gunneridae</taxon>
        <taxon>Pentapetalae</taxon>
        <taxon>rosids</taxon>
        <taxon>fabids</taxon>
        <taxon>Fabales</taxon>
        <taxon>Fabaceae</taxon>
        <taxon>Papilionoideae</taxon>
        <taxon>50 kb inversion clade</taxon>
        <taxon>NPAAA clade</taxon>
        <taxon>Hologalegina</taxon>
        <taxon>IRL clade</taxon>
        <taxon>Trifolieae</taxon>
        <taxon>Medicago</taxon>
    </lineage>
</organism>
<dbReference type="EMBL" id="CM001217">
    <property type="protein sequence ID" value="KEH40166.1"/>
    <property type="molecule type" value="Genomic_DNA"/>
</dbReference>
<dbReference type="AlphaFoldDB" id="I3SQ79"/>
<evidence type="ECO:0000313" key="5">
    <source>
        <dbReference type="EnsemblPlants" id="KEH40166"/>
    </source>
</evidence>
<name>I3SQ79_MEDTR</name>
<reference evidence="5" key="4">
    <citation type="submission" date="2015-04" db="UniProtKB">
        <authorList>
            <consortium name="EnsemblPlants"/>
        </authorList>
    </citation>
    <scope>IDENTIFICATION</scope>
    <source>
        <strain evidence="5">cv. Jemalong A17</strain>
    </source>
</reference>
<dbReference type="KEGG" id="mtr:25482161"/>
<dbReference type="PANTHER" id="PTHR33872:SF2">
    <property type="entry name" value="DNA POLYMERASE EPSILON CATALYTIC SUBUNIT A"/>
    <property type="match status" value="1"/>
</dbReference>
<dbReference type="EMBL" id="PSQE01000001">
    <property type="protein sequence ID" value="RHN77487.1"/>
    <property type="molecule type" value="Genomic_DNA"/>
</dbReference>
<dbReference type="Proteomes" id="UP000265566">
    <property type="component" value="Chromosome 1"/>
</dbReference>
<evidence type="ECO:0000256" key="1">
    <source>
        <dbReference type="SAM" id="MobiDB-lite"/>
    </source>
</evidence>
<feature type="region of interest" description="Disordered" evidence="1">
    <location>
        <begin position="1"/>
        <end position="22"/>
    </location>
</feature>
<evidence type="ECO:0000313" key="3">
    <source>
        <dbReference type="EMBL" id="KEH40166.1"/>
    </source>
</evidence>
<feature type="compositionally biased region" description="Polar residues" evidence="1">
    <location>
        <begin position="9"/>
        <end position="22"/>
    </location>
</feature>
<sequence length="143" mass="16089">MGSLMAGWGSSSIDPKSATLKRNQSLTKDEIDAYWKSKKMIEEEHLIAISNLSKTIQPDPEKKLQKSMTMPVANIRDRDPFNMNLLDSNLEQLINKNGWWTKSNWAFLNEPPVMEAASSKYAAQFHVASFGSSKLNPVDEVSD</sequence>